<dbReference type="AlphaFoldDB" id="A0A0G1ELU5"/>
<sequence>MLTKDDLSAIRVIVQNEVQKETKPINKRLKKIEKDLSVTITFFDDEHLHLVKRVDRIENHVGLSPLPR</sequence>
<evidence type="ECO:0000313" key="2">
    <source>
        <dbReference type="Proteomes" id="UP000034543"/>
    </source>
</evidence>
<protein>
    <submittedName>
        <fullName evidence="1">Uncharacterized protein</fullName>
    </submittedName>
</protein>
<name>A0A0G1ELU5_9BACT</name>
<reference evidence="1 2" key="1">
    <citation type="journal article" date="2015" name="Nature">
        <title>rRNA introns, odd ribosomes, and small enigmatic genomes across a large radiation of phyla.</title>
        <authorList>
            <person name="Brown C.T."/>
            <person name="Hug L.A."/>
            <person name="Thomas B.C."/>
            <person name="Sharon I."/>
            <person name="Castelle C.J."/>
            <person name="Singh A."/>
            <person name="Wilkins M.J."/>
            <person name="Williams K.H."/>
            <person name="Banfield J.F."/>
        </authorList>
    </citation>
    <scope>NUCLEOTIDE SEQUENCE [LARGE SCALE GENOMIC DNA]</scope>
</reference>
<gene>
    <name evidence="1" type="ORF">UV59_C0028G0009</name>
</gene>
<accession>A0A0G1ELU5</accession>
<dbReference type="Proteomes" id="UP000034543">
    <property type="component" value="Unassembled WGS sequence"/>
</dbReference>
<organism evidence="1 2">
    <name type="scientific">Candidatus Gottesmanbacteria bacterium GW2011_GWA1_43_11</name>
    <dbReference type="NCBI Taxonomy" id="1618436"/>
    <lineage>
        <taxon>Bacteria</taxon>
        <taxon>Candidatus Gottesmaniibacteriota</taxon>
    </lineage>
</organism>
<dbReference type="STRING" id="1618436.UV59_C0028G0009"/>
<dbReference type="EMBL" id="LCFB01000028">
    <property type="protein sequence ID" value="KKS84026.1"/>
    <property type="molecule type" value="Genomic_DNA"/>
</dbReference>
<proteinExistence type="predicted"/>
<comment type="caution">
    <text evidence="1">The sequence shown here is derived from an EMBL/GenBank/DDBJ whole genome shotgun (WGS) entry which is preliminary data.</text>
</comment>
<evidence type="ECO:0000313" key="1">
    <source>
        <dbReference type="EMBL" id="KKS84026.1"/>
    </source>
</evidence>